<reference evidence="2" key="1">
    <citation type="submission" date="2021-12" db="EMBL/GenBank/DDBJ databases">
        <title>Description of Gramella crocea sp. nov., a new bacterium isolated from activated sludge.</title>
        <authorList>
            <person name="Zhang X."/>
        </authorList>
    </citation>
    <scope>NUCLEOTIDE SEQUENCE</scope>
    <source>
        <strain evidence="2">YB25</strain>
    </source>
</reference>
<dbReference type="InterPro" id="IPR038636">
    <property type="entry name" value="Wzi_sf"/>
</dbReference>
<dbReference type="AlphaFoldDB" id="A0A9X1UUN0"/>
<proteinExistence type="predicted"/>
<gene>
    <name evidence="2" type="ORF">LU635_02060</name>
</gene>
<dbReference type="RefSeq" id="WP_240095685.1">
    <property type="nucleotide sequence ID" value="NZ_JAJSON010000007.1"/>
</dbReference>
<dbReference type="Proteomes" id="UP001139344">
    <property type="component" value="Unassembled WGS sequence"/>
</dbReference>
<evidence type="ECO:0000313" key="2">
    <source>
        <dbReference type="EMBL" id="MCG9970406.1"/>
    </source>
</evidence>
<organism evidence="2 3">
    <name type="scientific">Christiangramia crocea</name>
    <dbReference type="NCBI Taxonomy" id="2904124"/>
    <lineage>
        <taxon>Bacteria</taxon>
        <taxon>Pseudomonadati</taxon>
        <taxon>Bacteroidota</taxon>
        <taxon>Flavobacteriia</taxon>
        <taxon>Flavobacteriales</taxon>
        <taxon>Flavobacteriaceae</taxon>
        <taxon>Christiangramia</taxon>
    </lineage>
</organism>
<evidence type="ECO:0000313" key="3">
    <source>
        <dbReference type="Proteomes" id="UP001139344"/>
    </source>
</evidence>
<evidence type="ECO:0000256" key="1">
    <source>
        <dbReference type="SAM" id="SignalP"/>
    </source>
</evidence>
<keyword evidence="3" id="KW-1185">Reference proteome</keyword>
<keyword evidence="1" id="KW-0732">Signal</keyword>
<dbReference type="EMBL" id="JAJSON010000007">
    <property type="protein sequence ID" value="MCG9970406.1"/>
    <property type="molecule type" value="Genomic_DNA"/>
</dbReference>
<feature type="chain" id="PRO_5040918204" evidence="1">
    <location>
        <begin position="20"/>
        <end position="451"/>
    </location>
</feature>
<dbReference type="Gene3D" id="2.40.160.130">
    <property type="entry name" value="Capsule assembly protein Wzi"/>
    <property type="match status" value="1"/>
</dbReference>
<feature type="signal peptide" evidence="1">
    <location>
        <begin position="1"/>
        <end position="19"/>
    </location>
</feature>
<sequence length="451" mass="51815">MRKYSLAIFFCFLVFELSAQNIDYGVDLEGIGQLYSGETSPFWLHTNNRGRLDEKTHISTLLSGTGNIQISDSTYFRLGVGALYKDGFENGVRLDEVYFEYKSRKIGVVLGKKHKEDLFQGLSASNENILWSLNSPSIPGIRIFTTTPIFLRENHGIGFMAGLEEYLLNDDRYVRDSRLHHKSFHFVFKNQRDLQIALGVQHFVQWAGISPDYGKLPNSFEDYIKVFTGTSGDPVGGEEVNALGNQIGSYEIRLNTKIKDLDFQFLYNHIFEDASGMKMGNFPDGRYAIYVEDNRDEFWGSPWLKAFMYEFYYTKNQSRDRMSSAIDGADNYFNNNLYRSGWTYKNQVIGVPFILLNDNRFRIGTNIVAVHHIGLKGKVLDEFPYRLLLSYRQNYGVKGSYFPQKKEILSSLLELQLIDSEYNLKAQFGADINSHQDSNFGFGINFSKTIF</sequence>
<accession>A0A9X1UUN0</accession>
<protein>
    <submittedName>
        <fullName evidence="2">Capsule assembly Wzi family protein</fullName>
    </submittedName>
</protein>
<name>A0A9X1UUN0_9FLAO</name>
<comment type="caution">
    <text evidence="2">The sequence shown here is derived from an EMBL/GenBank/DDBJ whole genome shotgun (WGS) entry which is preliminary data.</text>
</comment>